<accession>A0A2U2XFV7</accession>
<evidence type="ECO:0000259" key="2">
    <source>
        <dbReference type="Pfam" id="PF18962"/>
    </source>
</evidence>
<protein>
    <recommendedName>
        <fullName evidence="2">Secretion system C-terminal sorting domain-containing protein</fullName>
    </recommendedName>
</protein>
<dbReference type="AlphaFoldDB" id="A0A2U2XFV7"/>
<dbReference type="EMBL" id="QFRJ01000002">
    <property type="protein sequence ID" value="PWH86591.1"/>
    <property type="molecule type" value="Genomic_DNA"/>
</dbReference>
<comment type="caution">
    <text evidence="3">The sequence shown here is derived from an EMBL/GenBank/DDBJ whole genome shotgun (WGS) entry which is preliminary data.</text>
</comment>
<name>A0A2U2XFV7_9FLAO</name>
<dbReference type="RefSeq" id="WP_109358703.1">
    <property type="nucleotide sequence ID" value="NZ_QFRJ01000002.1"/>
</dbReference>
<dbReference type="InterPro" id="IPR026444">
    <property type="entry name" value="Secre_tail"/>
</dbReference>
<organism evidence="3 4">
    <name type="scientific">Brumimicrobium oceani</name>
    <dbReference type="NCBI Taxonomy" id="2100725"/>
    <lineage>
        <taxon>Bacteria</taxon>
        <taxon>Pseudomonadati</taxon>
        <taxon>Bacteroidota</taxon>
        <taxon>Flavobacteriia</taxon>
        <taxon>Flavobacteriales</taxon>
        <taxon>Crocinitomicaceae</taxon>
        <taxon>Brumimicrobium</taxon>
    </lineage>
</organism>
<reference evidence="3 4" key="1">
    <citation type="submission" date="2018-05" db="EMBL/GenBank/DDBJ databases">
        <title>Brumimicrobium oceani sp. nov., isolated from coastal sediment.</title>
        <authorList>
            <person name="Kou Y."/>
        </authorList>
    </citation>
    <scope>NUCLEOTIDE SEQUENCE [LARGE SCALE GENOMIC DNA]</scope>
    <source>
        <strain evidence="3 4">C305</strain>
    </source>
</reference>
<dbReference type="OrthoDB" id="862563at2"/>
<keyword evidence="4" id="KW-1185">Reference proteome</keyword>
<evidence type="ECO:0000256" key="1">
    <source>
        <dbReference type="ARBA" id="ARBA00022729"/>
    </source>
</evidence>
<dbReference type="Pfam" id="PF18962">
    <property type="entry name" value="Por_Secre_tail"/>
    <property type="match status" value="1"/>
</dbReference>
<dbReference type="NCBIfam" id="TIGR04183">
    <property type="entry name" value="Por_Secre_tail"/>
    <property type="match status" value="1"/>
</dbReference>
<keyword evidence="1" id="KW-0732">Signal</keyword>
<feature type="domain" description="Secretion system C-terminal sorting" evidence="2">
    <location>
        <begin position="132"/>
        <end position="206"/>
    </location>
</feature>
<evidence type="ECO:0000313" key="3">
    <source>
        <dbReference type="EMBL" id="PWH86591.1"/>
    </source>
</evidence>
<dbReference type="Proteomes" id="UP000245370">
    <property type="component" value="Unassembled WGS sequence"/>
</dbReference>
<evidence type="ECO:0000313" key="4">
    <source>
        <dbReference type="Proteomes" id="UP000245370"/>
    </source>
</evidence>
<reference evidence="3 4" key="2">
    <citation type="submission" date="2018-05" db="EMBL/GenBank/DDBJ databases">
        <authorList>
            <person name="Lanie J.A."/>
            <person name="Ng W.-L."/>
            <person name="Kazmierczak K.M."/>
            <person name="Andrzejewski T.M."/>
            <person name="Davidsen T.M."/>
            <person name="Wayne K.J."/>
            <person name="Tettelin H."/>
            <person name="Glass J.I."/>
            <person name="Rusch D."/>
            <person name="Podicherti R."/>
            <person name="Tsui H.-C.T."/>
            <person name="Winkler M.E."/>
        </authorList>
    </citation>
    <scope>NUCLEOTIDE SEQUENCE [LARGE SCALE GENOMIC DNA]</scope>
    <source>
        <strain evidence="3 4">C305</strain>
    </source>
</reference>
<proteinExistence type="predicted"/>
<gene>
    <name evidence="3" type="ORF">DIT68_04980</name>
</gene>
<sequence>MDEYFLLYDFAVLDTVAVGDTVTFGSQLNNVSISILGIDTIQINSVEKVRYWIFSKDDQLVDYLIEGVGGLHPLSPLLTYGFYGLCTCSYEATYASLTDTLVLSDNAVFGDISEFCLTASLSENDRVNRIKIYPNPVTGNSFIIEMIDNSQIDEIHLFDSQGKQIDIGIDFSENSNTCIISTSNLSRGIYSVEIVGDSKCYRKKLVLR</sequence>